<dbReference type="AlphaFoldDB" id="A0A0R1LLM3"/>
<evidence type="ECO:0000313" key="1">
    <source>
        <dbReference type="EMBL" id="KRK94419.1"/>
    </source>
</evidence>
<proteinExistence type="predicted"/>
<protein>
    <submittedName>
        <fullName evidence="1">Uncharacterized protein</fullName>
    </submittedName>
</protein>
<gene>
    <name evidence="1" type="ORF">FD25_GL000379</name>
</gene>
<keyword evidence="2" id="KW-1185">Reference proteome</keyword>
<dbReference type="EMBL" id="AZDV01000026">
    <property type="protein sequence ID" value="KRK94419.1"/>
    <property type="molecule type" value="Genomic_DNA"/>
</dbReference>
<name>A0A0R1LLM3_9LACO</name>
<accession>A0A0R1LLM3</accession>
<sequence length="112" mass="12556">MTMEEQLKTPAVWIDPSFVEHATGEVIHLAPQYLEAPNYETYFAALRDRHYTLIPQANGGLKALAPLRNSRSQVSTITLTPVDEHQPRTPAQQLAYEQRDDVVRGQLIGSAD</sequence>
<dbReference type="PATRIC" id="fig|1423715.3.peg.394"/>
<organism evidence="1 2">
    <name type="scientific">Levilactobacillus acidifarinae DSM 19394 = JCM 15949</name>
    <dbReference type="NCBI Taxonomy" id="1423715"/>
    <lineage>
        <taxon>Bacteria</taxon>
        <taxon>Bacillati</taxon>
        <taxon>Bacillota</taxon>
        <taxon>Bacilli</taxon>
        <taxon>Lactobacillales</taxon>
        <taxon>Lactobacillaceae</taxon>
        <taxon>Levilactobacillus</taxon>
    </lineage>
</organism>
<dbReference type="STRING" id="1423715.FD25_GL000379"/>
<evidence type="ECO:0000313" key="2">
    <source>
        <dbReference type="Proteomes" id="UP000051955"/>
    </source>
</evidence>
<comment type="caution">
    <text evidence="1">The sequence shown here is derived from an EMBL/GenBank/DDBJ whole genome shotgun (WGS) entry which is preliminary data.</text>
</comment>
<reference evidence="1 2" key="1">
    <citation type="journal article" date="2015" name="Genome Announc.">
        <title>Expanding the biotechnology potential of lactobacilli through comparative genomics of 213 strains and associated genera.</title>
        <authorList>
            <person name="Sun Z."/>
            <person name="Harris H.M."/>
            <person name="McCann A."/>
            <person name="Guo C."/>
            <person name="Argimon S."/>
            <person name="Zhang W."/>
            <person name="Yang X."/>
            <person name="Jeffery I.B."/>
            <person name="Cooney J.C."/>
            <person name="Kagawa T.F."/>
            <person name="Liu W."/>
            <person name="Song Y."/>
            <person name="Salvetti E."/>
            <person name="Wrobel A."/>
            <person name="Rasinkangas P."/>
            <person name="Parkhill J."/>
            <person name="Rea M.C."/>
            <person name="O'Sullivan O."/>
            <person name="Ritari J."/>
            <person name="Douillard F.P."/>
            <person name="Paul Ross R."/>
            <person name="Yang R."/>
            <person name="Briner A.E."/>
            <person name="Felis G.E."/>
            <person name="de Vos W.M."/>
            <person name="Barrangou R."/>
            <person name="Klaenhammer T.R."/>
            <person name="Caufield P.W."/>
            <person name="Cui Y."/>
            <person name="Zhang H."/>
            <person name="O'Toole P.W."/>
        </authorList>
    </citation>
    <scope>NUCLEOTIDE SEQUENCE [LARGE SCALE GENOMIC DNA]</scope>
    <source>
        <strain evidence="1 2">DSM 19394</strain>
    </source>
</reference>
<dbReference type="Proteomes" id="UP000051955">
    <property type="component" value="Unassembled WGS sequence"/>
</dbReference>